<dbReference type="Proteomes" id="UP000230750">
    <property type="component" value="Unassembled WGS sequence"/>
</dbReference>
<organism evidence="1 2">
    <name type="scientific">Stichopus japonicus</name>
    <name type="common">Sea cucumber</name>
    <dbReference type="NCBI Taxonomy" id="307972"/>
    <lineage>
        <taxon>Eukaryota</taxon>
        <taxon>Metazoa</taxon>
        <taxon>Echinodermata</taxon>
        <taxon>Eleutherozoa</taxon>
        <taxon>Echinozoa</taxon>
        <taxon>Holothuroidea</taxon>
        <taxon>Aspidochirotacea</taxon>
        <taxon>Aspidochirotida</taxon>
        <taxon>Stichopodidae</taxon>
        <taxon>Apostichopus</taxon>
    </lineage>
</organism>
<gene>
    <name evidence="1" type="ORF">BSL78_16127</name>
</gene>
<dbReference type="OrthoDB" id="8954071at2759"/>
<keyword evidence="2" id="KW-1185">Reference proteome</keyword>
<name>A0A2G8KG74_STIJA</name>
<dbReference type="EMBL" id="MRZV01000608">
    <property type="protein sequence ID" value="PIK46989.1"/>
    <property type="molecule type" value="Genomic_DNA"/>
</dbReference>
<sequence>MRGRMKSLRRCVGALKAPTGACFKMTTPTIGLQLSVNILTFVLNPLFQLQQDGYSRTVNRGLSKDLKVLMKQKHVAYHNKDYETARTRQREIKREIKRCQYQYGKKLERKFQCNDSRAAWKVMSTITGHKLKKSDTAHATMDFINELNQFYCRFDEIDFNEEQLSLRAILFDKCNDLNRVILSVDEVRTLFSRVNVIKLADRIVLVTK</sequence>
<proteinExistence type="predicted"/>
<evidence type="ECO:0000313" key="1">
    <source>
        <dbReference type="EMBL" id="PIK46989.1"/>
    </source>
</evidence>
<accession>A0A2G8KG74</accession>
<reference evidence="1 2" key="1">
    <citation type="journal article" date="2017" name="PLoS Biol.">
        <title>The sea cucumber genome provides insights into morphological evolution and visceral regeneration.</title>
        <authorList>
            <person name="Zhang X."/>
            <person name="Sun L."/>
            <person name="Yuan J."/>
            <person name="Sun Y."/>
            <person name="Gao Y."/>
            <person name="Zhang L."/>
            <person name="Li S."/>
            <person name="Dai H."/>
            <person name="Hamel J.F."/>
            <person name="Liu C."/>
            <person name="Yu Y."/>
            <person name="Liu S."/>
            <person name="Lin W."/>
            <person name="Guo K."/>
            <person name="Jin S."/>
            <person name="Xu P."/>
            <person name="Storey K.B."/>
            <person name="Huan P."/>
            <person name="Zhang T."/>
            <person name="Zhou Y."/>
            <person name="Zhang J."/>
            <person name="Lin C."/>
            <person name="Li X."/>
            <person name="Xing L."/>
            <person name="Huo D."/>
            <person name="Sun M."/>
            <person name="Wang L."/>
            <person name="Mercier A."/>
            <person name="Li F."/>
            <person name="Yang H."/>
            <person name="Xiang J."/>
        </authorList>
    </citation>
    <scope>NUCLEOTIDE SEQUENCE [LARGE SCALE GENOMIC DNA]</scope>
    <source>
        <strain evidence="1">Shaxun</strain>
        <tissue evidence="1">Muscle</tissue>
    </source>
</reference>
<dbReference type="AlphaFoldDB" id="A0A2G8KG74"/>
<evidence type="ECO:0000313" key="2">
    <source>
        <dbReference type="Proteomes" id="UP000230750"/>
    </source>
</evidence>
<dbReference type="STRING" id="307972.A0A2G8KG74"/>
<comment type="caution">
    <text evidence="1">The sequence shown here is derived from an EMBL/GenBank/DDBJ whole genome shotgun (WGS) entry which is preliminary data.</text>
</comment>
<protein>
    <submittedName>
        <fullName evidence="1">Uncharacterized protein</fullName>
    </submittedName>
</protein>